<dbReference type="Proteomes" id="UP000217889">
    <property type="component" value="Chromosome"/>
</dbReference>
<sequence>MRTATRHAPVGLTPDAGWALDVRRTLPAPPEDIWRRLHTEWLPQWLGVDSVPQMVGAPLRQDGAIRGRVSGCHMGRRVRLRWTPATLDHETIFQVTVQEPLDPGVVGTVIEIHQERLLGPAERQTLLAHWTAVLDELVVAYALETAGSQDLPG</sequence>
<dbReference type="SUPFAM" id="SSF55961">
    <property type="entry name" value="Bet v1-like"/>
    <property type="match status" value="1"/>
</dbReference>
<evidence type="ECO:0000313" key="2">
    <source>
        <dbReference type="Proteomes" id="UP000217889"/>
    </source>
</evidence>
<dbReference type="InterPro" id="IPR023393">
    <property type="entry name" value="START-like_dom_sf"/>
</dbReference>
<dbReference type="EMBL" id="CP023564">
    <property type="protein sequence ID" value="ATG53494.1"/>
    <property type="molecule type" value="Genomic_DNA"/>
</dbReference>
<keyword evidence="2" id="KW-1185">Reference proteome</keyword>
<evidence type="ECO:0000313" key="1">
    <source>
        <dbReference type="EMBL" id="ATG53494.1"/>
    </source>
</evidence>
<dbReference type="OrthoDB" id="4549061at2"/>
<organism evidence="1 2">
    <name type="scientific">Brachybacterium ginsengisoli</name>
    <dbReference type="NCBI Taxonomy" id="1331682"/>
    <lineage>
        <taxon>Bacteria</taxon>
        <taxon>Bacillati</taxon>
        <taxon>Actinomycetota</taxon>
        <taxon>Actinomycetes</taxon>
        <taxon>Micrococcales</taxon>
        <taxon>Dermabacteraceae</taxon>
        <taxon>Brachybacterium</taxon>
    </lineage>
</organism>
<gene>
    <name evidence="1" type="ORF">CFK41_00900</name>
</gene>
<protein>
    <submittedName>
        <fullName evidence="1">Activator of Hsp90 ATPase 1 family protein</fullName>
    </submittedName>
</protein>
<dbReference type="Gene3D" id="3.30.530.20">
    <property type="match status" value="1"/>
</dbReference>
<proteinExistence type="predicted"/>
<reference evidence="1 2" key="1">
    <citation type="journal article" date="2014" name="Int. J. Syst. Evol. Microbiol.">
        <title>Brachybacterium ginsengisoli sp. nov., isolated from soil of a ginseng field.</title>
        <authorList>
            <person name="Hoang V.A."/>
            <person name="Kim Y.J."/>
            <person name="Nguyen N.L."/>
            <person name="Yang D.C."/>
        </authorList>
    </citation>
    <scope>NUCLEOTIDE SEQUENCE [LARGE SCALE GENOMIC DNA]</scope>
    <source>
        <strain evidence="1 2">DCY80</strain>
    </source>
</reference>
<accession>A0A291GTR9</accession>
<dbReference type="AlphaFoldDB" id="A0A291GTR9"/>
<name>A0A291GTR9_9MICO</name>
<dbReference type="RefSeq" id="WP_096797973.1">
    <property type="nucleotide sequence ID" value="NZ_CP023564.1"/>
</dbReference>
<dbReference type="KEGG" id="bgg:CFK41_00900"/>